<gene>
    <name evidence="3" type="ORF">NC653_033293</name>
</gene>
<feature type="compositionally biased region" description="Acidic residues" evidence="1">
    <location>
        <begin position="251"/>
        <end position="272"/>
    </location>
</feature>
<sequence length="426" mass="47585">MEKLECPCKHKHRKNKAQITINIGGSVVLGGVFVVTSLIAAAFAVKRRRRRDTDKEGLPCKKEAKGTRGLCYTLENPSSTFHQNPCLTDGSTGMAAEEIQVDFIELVSTESLILEENSASMINDENDNFTGDDQELLLADDTRQEIMITSFDICCGMEELPLLVLDSESMNAVEGNIKNDSEDNSSWLERIEIKRQEEEVDSERIMEEETKSVNLVEEDEEGYSGEEYVMEEEAVGAEKMTAETTVAVLWVEDEEEDSSEEDVKDEGDESSEETGSTSAETNAEVIWPAESIEVLSLELKNIMINTQSLESKEKIVEEDGSTKIEELEVSIEALPSGCKEHLGKPAKLLREMEATKLKILVIPTTAKSLNDDTDNHETSKKPMSLKKKEMPELVEANNQTAEPTRRKIWVCSMLLPALLLYPNIYS</sequence>
<reference evidence="3" key="1">
    <citation type="journal article" date="2023" name="Mol. Ecol. Resour.">
        <title>Chromosome-level genome assembly of a triploid poplar Populus alba 'Berolinensis'.</title>
        <authorList>
            <person name="Chen S."/>
            <person name="Yu Y."/>
            <person name="Wang X."/>
            <person name="Wang S."/>
            <person name="Zhang T."/>
            <person name="Zhou Y."/>
            <person name="He R."/>
            <person name="Meng N."/>
            <person name="Wang Y."/>
            <person name="Liu W."/>
            <person name="Liu Z."/>
            <person name="Liu J."/>
            <person name="Guo Q."/>
            <person name="Huang H."/>
            <person name="Sederoff R.R."/>
            <person name="Wang G."/>
            <person name="Qu G."/>
            <person name="Chen S."/>
        </authorList>
    </citation>
    <scope>NUCLEOTIDE SEQUENCE</scope>
    <source>
        <strain evidence="3">SC-2020</strain>
    </source>
</reference>
<keyword evidence="4" id="KW-1185">Reference proteome</keyword>
<comment type="caution">
    <text evidence="3">The sequence shown here is derived from an EMBL/GenBank/DDBJ whole genome shotgun (WGS) entry which is preliminary data.</text>
</comment>
<evidence type="ECO:0000256" key="2">
    <source>
        <dbReference type="SAM" id="Phobius"/>
    </source>
</evidence>
<feature type="transmembrane region" description="Helical" evidence="2">
    <location>
        <begin position="19"/>
        <end position="45"/>
    </location>
</feature>
<protein>
    <submittedName>
        <fullName evidence="3">Uncharacterized protein</fullName>
    </submittedName>
</protein>
<name>A0AAD6LTK1_9ROSI</name>
<evidence type="ECO:0000313" key="3">
    <source>
        <dbReference type="EMBL" id="KAJ6972916.1"/>
    </source>
</evidence>
<dbReference type="Proteomes" id="UP001164929">
    <property type="component" value="Chromosome 14"/>
</dbReference>
<accession>A0AAD6LTK1</accession>
<organism evidence="3 4">
    <name type="scientific">Populus alba x Populus x berolinensis</name>
    <dbReference type="NCBI Taxonomy" id="444605"/>
    <lineage>
        <taxon>Eukaryota</taxon>
        <taxon>Viridiplantae</taxon>
        <taxon>Streptophyta</taxon>
        <taxon>Embryophyta</taxon>
        <taxon>Tracheophyta</taxon>
        <taxon>Spermatophyta</taxon>
        <taxon>Magnoliopsida</taxon>
        <taxon>eudicotyledons</taxon>
        <taxon>Gunneridae</taxon>
        <taxon>Pentapetalae</taxon>
        <taxon>rosids</taxon>
        <taxon>fabids</taxon>
        <taxon>Malpighiales</taxon>
        <taxon>Salicaceae</taxon>
        <taxon>Saliceae</taxon>
        <taxon>Populus</taxon>
    </lineage>
</organism>
<dbReference type="AlphaFoldDB" id="A0AAD6LTK1"/>
<evidence type="ECO:0000256" key="1">
    <source>
        <dbReference type="SAM" id="MobiDB-lite"/>
    </source>
</evidence>
<feature type="region of interest" description="Disordered" evidence="1">
    <location>
        <begin position="251"/>
        <end position="284"/>
    </location>
</feature>
<proteinExistence type="predicted"/>
<keyword evidence="2" id="KW-0472">Membrane</keyword>
<keyword evidence="2" id="KW-1133">Transmembrane helix</keyword>
<evidence type="ECO:0000313" key="4">
    <source>
        <dbReference type="Proteomes" id="UP001164929"/>
    </source>
</evidence>
<keyword evidence="2" id="KW-0812">Transmembrane</keyword>
<dbReference type="EMBL" id="JAQIZT010000014">
    <property type="protein sequence ID" value="KAJ6972916.1"/>
    <property type="molecule type" value="Genomic_DNA"/>
</dbReference>